<dbReference type="Gene3D" id="1.20.90.10">
    <property type="entry name" value="Phospholipase A2 domain"/>
    <property type="match status" value="1"/>
</dbReference>
<sequence length="547" mass="61236">MKFANFLTLLASSGVRADVELGPPCATVSNSGDDVDGSAIVIYSGEEVDNMRRSDKYKQYNNNIKHLEVYQTCQLETFNRNRFEQHLANFTSYDHNRLDITLGKLVLDKISSFKCHCDETISTTSSTTPNSTPDPDVSTCSKDFYSGTIPKFWYDGSEKRCPSPTCYSNTLARLDLWNKNGQVGFLYQVRVPESLTSTNSWTVGLQMSITHGTCQFWGPSTFQVGSRPSGEMIYLIRSDEIGTPNTLRGSAMLENGDFFFYCDQMSIHPQVHAYFWDEELDHFHATCINSNPLRSIEAERILKKSNKSSFVETTKFKGEFPVSGGPTGRGTPKISIFDEPELRSVLSPNLLRRYSHMESMINFIDSQSNITRYWTYGCWCFQMDNVDKTCKHHKDCYACVKADAGESSSCVPEETGYKFRAFYDSVTGKPEIECQNRPGSCRRNTCECDKALAMGLDPASSSDDGWNSAHHAFYGGFDSRTKCLGRMNTNHGSPNHFKQCCGEFPNRFPMRFANDGSGNQCCAGSKIYDSSIKECCSDGSVNAIGSC</sequence>
<dbReference type="SMART" id="SM00085">
    <property type="entry name" value="PA2c"/>
    <property type="match status" value="1"/>
</dbReference>
<evidence type="ECO:0000313" key="4">
    <source>
        <dbReference type="EMBL" id="CAG5102133.1"/>
    </source>
</evidence>
<reference evidence="4 5" key="1">
    <citation type="submission" date="2021-04" db="EMBL/GenBank/DDBJ databases">
        <authorList>
            <person name="Bliznina A."/>
        </authorList>
    </citation>
    <scope>NUCLEOTIDE SEQUENCE [LARGE SCALE GENOMIC DNA]</scope>
</reference>
<comment type="similarity">
    <text evidence="1">Belongs to the phospholipase A2 family.</text>
</comment>
<accession>A0ABN7SIZ5</accession>
<protein>
    <submittedName>
        <fullName evidence="4">Oidioi.mRNA.OKI2018_I69.chr1.g157.t1.cds</fullName>
    </submittedName>
</protein>
<dbReference type="InterPro" id="IPR016090">
    <property type="entry name" value="PLA2-like_dom"/>
</dbReference>
<dbReference type="Pfam" id="PF00068">
    <property type="entry name" value="Phospholip_A2_1"/>
    <property type="match status" value="1"/>
</dbReference>
<feature type="domain" description="Phospholipase A2-like central" evidence="3">
    <location>
        <begin position="353"/>
        <end position="484"/>
    </location>
</feature>
<dbReference type="EMBL" id="OU015566">
    <property type="protein sequence ID" value="CAG5102133.1"/>
    <property type="molecule type" value="Genomic_DNA"/>
</dbReference>
<evidence type="ECO:0000259" key="3">
    <source>
        <dbReference type="SMART" id="SM00085"/>
    </source>
</evidence>
<dbReference type="Proteomes" id="UP001158576">
    <property type="component" value="Chromosome 1"/>
</dbReference>
<feature type="signal peptide" evidence="2">
    <location>
        <begin position="1"/>
        <end position="17"/>
    </location>
</feature>
<dbReference type="InterPro" id="IPR036444">
    <property type="entry name" value="PLipase_A2_dom_sf"/>
</dbReference>
<dbReference type="SUPFAM" id="SSF48619">
    <property type="entry name" value="Phospholipase A2, PLA2"/>
    <property type="match status" value="1"/>
</dbReference>
<organism evidence="4 5">
    <name type="scientific">Oikopleura dioica</name>
    <name type="common">Tunicate</name>
    <dbReference type="NCBI Taxonomy" id="34765"/>
    <lineage>
        <taxon>Eukaryota</taxon>
        <taxon>Metazoa</taxon>
        <taxon>Chordata</taxon>
        <taxon>Tunicata</taxon>
        <taxon>Appendicularia</taxon>
        <taxon>Copelata</taxon>
        <taxon>Oikopleuridae</taxon>
        <taxon>Oikopleura</taxon>
    </lineage>
</organism>
<evidence type="ECO:0000256" key="2">
    <source>
        <dbReference type="SAM" id="SignalP"/>
    </source>
</evidence>
<gene>
    <name evidence="4" type="ORF">OKIOD_LOCUS8922</name>
</gene>
<keyword evidence="5" id="KW-1185">Reference proteome</keyword>
<evidence type="ECO:0000313" key="5">
    <source>
        <dbReference type="Proteomes" id="UP001158576"/>
    </source>
</evidence>
<proteinExistence type="inferred from homology"/>
<feature type="chain" id="PRO_5045587563" evidence="2">
    <location>
        <begin position="18"/>
        <end position="547"/>
    </location>
</feature>
<evidence type="ECO:0000256" key="1">
    <source>
        <dbReference type="RuleBase" id="RU003654"/>
    </source>
</evidence>
<name>A0ABN7SIZ5_OIKDI</name>
<keyword evidence="2" id="KW-0732">Signal</keyword>